<protein>
    <recommendedName>
        <fullName evidence="3">DOPA 4,5-dioxygenase</fullName>
    </recommendedName>
</protein>
<dbReference type="SUPFAM" id="SSF143410">
    <property type="entry name" value="DOPA-like"/>
    <property type="match status" value="1"/>
</dbReference>
<reference evidence="1 2" key="1">
    <citation type="journal article" date="2015" name="Fungal Genet. Biol.">
        <title>Evolution of novel wood decay mechanisms in Agaricales revealed by the genome sequences of Fistulina hepatica and Cylindrobasidium torrendii.</title>
        <authorList>
            <person name="Floudas D."/>
            <person name="Held B.W."/>
            <person name="Riley R."/>
            <person name="Nagy L.G."/>
            <person name="Koehler G."/>
            <person name="Ransdell A.S."/>
            <person name="Younus H."/>
            <person name="Chow J."/>
            <person name="Chiniquy J."/>
            <person name="Lipzen A."/>
            <person name="Tritt A."/>
            <person name="Sun H."/>
            <person name="Haridas S."/>
            <person name="LaButti K."/>
            <person name="Ohm R.A."/>
            <person name="Kues U."/>
            <person name="Blanchette R.A."/>
            <person name="Grigoriev I.V."/>
            <person name="Minto R.E."/>
            <person name="Hibbett D.S."/>
        </authorList>
    </citation>
    <scope>NUCLEOTIDE SEQUENCE [LARGE SCALE GENOMIC DNA]</scope>
    <source>
        <strain evidence="1 2">FP15055 ss-10</strain>
    </source>
</reference>
<dbReference type="PANTHER" id="PTHR36423">
    <property type="entry name" value="AFR070WP"/>
    <property type="match status" value="1"/>
</dbReference>
<dbReference type="Gene3D" id="3.30.70.1240">
    <property type="entry name" value="DOPA-like domains"/>
    <property type="match status" value="1"/>
</dbReference>
<evidence type="ECO:0000313" key="2">
    <source>
        <dbReference type="Proteomes" id="UP000054007"/>
    </source>
</evidence>
<dbReference type="InterPro" id="IPR023389">
    <property type="entry name" value="DOPA-like_sf"/>
</dbReference>
<organism evidence="1 2">
    <name type="scientific">Cylindrobasidium torrendii FP15055 ss-10</name>
    <dbReference type="NCBI Taxonomy" id="1314674"/>
    <lineage>
        <taxon>Eukaryota</taxon>
        <taxon>Fungi</taxon>
        <taxon>Dikarya</taxon>
        <taxon>Basidiomycota</taxon>
        <taxon>Agaricomycotina</taxon>
        <taxon>Agaricomycetes</taxon>
        <taxon>Agaricomycetidae</taxon>
        <taxon>Agaricales</taxon>
        <taxon>Marasmiineae</taxon>
        <taxon>Physalacriaceae</taxon>
        <taxon>Cylindrobasidium</taxon>
    </lineage>
</organism>
<dbReference type="Pfam" id="PF08883">
    <property type="entry name" value="DOPA_dioxygen"/>
    <property type="match status" value="1"/>
</dbReference>
<dbReference type="Proteomes" id="UP000054007">
    <property type="component" value="Unassembled WGS sequence"/>
</dbReference>
<dbReference type="PANTHER" id="PTHR36423:SF2">
    <property type="entry name" value="AFR070WP"/>
    <property type="match status" value="1"/>
</dbReference>
<dbReference type="OrthoDB" id="9970095at2759"/>
<evidence type="ECO:0008006" key="3">
    <source>
        <dbReference type="Google" id="ProtNLM"/>
    </source>
</evidence>
<dbReference type="InterPro" id="IPR014980">
    <property type="entry name" value="DOPA_dioxygen"/>
</dbReference>
<keyword evidence="2" id="KW-1185">Reference proteome</keyword>
<proteinExistence type="predicted"/>
<accession>A0A0D7BTK3</accession>
<sequence length="191" mass="21601">MATMVVDSSSAPSPEIDTFIDNQIKEWHFYVYFRPSNPAEQQAAMQLRDVIMKLVRAGAFVAVPLYRVHMEARGPHPVGSYEIWVPNETFAAVYGWLVMNKGNLSILVLPLTNQPKLDYAERKAWLGEPWPLDLAMVPDSTGEDSFPKSQYPKLSLGYNADDGLTRNERRNMGTRVAKILENEVMAAKPTW</sequence>
<gene>
    <name evidence="1" type="ORF">CYLTODRAFT_417458</name>
</gene>
<dbReference type="AlphaFoldDB" id="A0A0D7BTK3"/>
<dbReference type="EMBL" id="KN880439">
    <property type="protein sequence ID" value="KIY72946.1"/>
    <property type="molecule type" value="Genomic_DNA"/>
</dbReference>
<name>A0A0D7BTK3_9AGAR</name>
<evidence type="ECO:0000313" key="1">
    <source>
        <dbReference type="EMBL" id="KIY72946.1"/>
    </source>
</evidence>